<sequence length="93" mass="10825">MNTKYLLKNLNLLCSLFQARSLSALNDRDRNTYSSAYFQCMSIIELVKVEDHNNAALKWRALMYYADDSVPVSEAFLEKYELLRQRIINAGLQ</sequence>
<comment type="caution">
    <text evidence="1">The sequence shown here is derived from an EMBL/GenBank/DDBJ whole genome shotgun (WGS) entry which is preliminary data.</text>
</comment>
<dbReference type="EMBL" id="JAGSOY010000065">
    <property type="protein sequence ID" value="MBU2713196.1"/>
    <property type="molecule type" value="Genomic_DNA"/>
</dbReference>
<reference evidence="1 2" key="1">
    <citation type="submission" date="2021-04" db="EMBL/GenBank/DDBJ databases">
        <authorList>
            <person name="Pira H."/>
            <person name="Risdian C."/>
            <person name="Wink J."/>
        </authorList>
    </citation>
    <scope>NUCLEOTIDE SEQUENCE [LARGE SCALE GENOMIC DNA]</scope>
    <source>
        <strain evidence="1 2">WH53</strain>
    </source>
</reference>
<organism evidence="1 2">
    <name type="scientific">Zooshikella harenae</name>
    <dbReference type="NCBI Taxonomy" id="2827238"/>
    <lineage>
        <taxon>Bacteria</taxon>
        <taxon>Pseudomonadati</taxon>
        <taxon>Pseudomonadota</taxon>
        <taxon>Gammaproteobacteria</taxon>
        <taxon>Oceanospirillales</taxon>
        <taxon>Zooshikellaceae</taxon>
        <taxon>Zooshikella</taxon>
    </lineage>
</organism>
<dbReference type="Proteomes" id="UP000690515">
    <property type="component" value="Unassembled WGS sequence"/>
</dbReference>
<name>A0ABS5ZGK6_9GAMM</name>
<gene>
    <name evidence="1" type="ORF">KCG35_19185</name>
</gene>
<accession>A0ABS5ZGK6</accession>
<keyword evidence="2" id="KW-1185">Reference proteome</keyword>
<evidence type="ECO:0000313" key="1">
    <source>
        <dbReference type="EMBL" id="MBU2713196.1"/>
    </source>
</evidence>
<evidence type="ECO:0000313" key="2">
    <source>
        <dbReference type="Proteomes" id="UP000690515"/>
    </source>
</evidence>
<protein>
    <submittedName>
        <fullName evidence="1">Uncharacterized protein</fullName>
    </submittedName>
</protein>
<proteinExistence type="predicted"/>
<dbReference type="RefSeq" id="WP_215821484.1">
    <property type="nucleotide sequence ID" value="NZ_JAGSOY010000065.1"/>
</dbReference>